<evidence type="ECO:0000256" key="1">
    <source>
        <dbReference type="SAM" id="MobiDB-lite"/>
    </source>
</evidence>
<keyword evidence="3" id="KW-1185">Reference proteome</keyword>
<accession>A0A448XHD0</accession>
<reference evidence="2" key="1">
    <citation type="submission" date="2018-11" db="EMBL/GenBank/DDBJ databases">
        <authorList>
            <consortium name="Pathogen Informatics"/>
        </authorList>
    </citation>
    <scope>NUCLEOTIDE SEQUENCE</scope>
</reference>
<sequence>MTLHRDRLPSVGLSRSQSLKMTSSTRPGQCERRFRSWHRPPLPSPSGNKLSKKLRAPESHTHTHTLTIVDPPLPEGGLVVGRQLIMVYSMLPTQDDRSKEKEEMEWKR</sequence>
<feature type="compositionally biased region" description="Polar residues" evidence="1">
    <location>
        <begin position="13"/>
        <end position="27"/>
    </location>
</feature>
<gene>
    <name evidence="2" type="ORF">PXEA_LOCUS30039</name>
</gene>
<feature type="region of interest" description="Disordered" evidence="1">
    <location>
        <begin position="1"/>
        <end position="69"/>
    </location>
</feature>
<evidence type="ECO:0000313" key="2">
    <source>
        <dbReference type="EMBL" id="VEL36599.1"/>
    </source>
</evidence>
<evidence type="ECO:0000313" key="3">
    <source>
        <dbReference type="Proteomes" id="UP000784294"/>
    </source>
</evidence>
<organism evidence="2 3">
    <name type="scientific">Protopolystoma xenopodis</name>
    <dbReference type="NCBI Taxonomy" id="117903"/>
    <lineage>
        <taxon>Eukaryota</taxon>
        <taxon>Metazoa</taxon>
        <taxon>Spiralia</taxon>
        <taxon>Lophotrochozoa</taxon>
        <taxon>Platyhelminthes</taxon>
        <taxon>Monogenea</taxon>
        <taxon>Polyopisthocotylea</taxon>
        <taxon>Polystomatidea</taxon>
        <taxon>Polystomatidae</taxon>
        <taxon>Protopolystoma</taxon>
    </lineage>
</organism>
<dbReference type="AlphaFoldDB" id="A0A448XHD0"/>
<protein>
    <submittedName>
        <fullName evidence="2">Uncharacterized protein</fullName>
    </submittedName>
</protein>
<comment type="caution">
    <text evidence="2">The sequence shown here is derived from an EMBL/GenBank/DDBJ whole genome shotgun (WGS) entry which is preliminary data.</text>
</comment>
<name>A0A448XHD0_9PLAT</name>
<dbReference type="Proteomes" id="UP000784294">
    <property type="component" value="Unassembled WGS sequence"/>
</dbReference>
<proteinExistence type="predicted"/>
<dbReference type="EMBL" id="CAAALY010252686">
    <property type="protein sequence ID" value="VEL36599.1"/>
    <property type="molecule type" value="Genomic_DNA"/>
</dbReference>